<dbReference type="CDD" id="cd10017">
    <property type="entry name" value="B3_DNA"/>
    <property type="match status" value="2"/>
</dbReference>
<dbReference type="PANTHER" id="PTHR31391:SF81">
    <property type="entry name" value="TF-B3 DOMAIN-CONTAINING PROTEIN"/>
    <property type="match status" value="1"/>
</dbReference>
<dbReference type="InterPro" id="IPR003340">
    <property type="entry name" value="B3_DNA-bd"/>
</dbReference>
<evidence type="ECO:0000256" key="3">
    <source>
        <dbReference type="ARBA" id="ARBA00023125"/>
    </source>
</evidence>
<protein>
    <recommendedName>
        <fullName evidence="6">TF-B3 domain-containing protein</fullName>
    </recommendedName>
</protein>
<evidence type="ECO:0000256" key="5">
    <source>
        <dbReference type="ARBA" id="ARBA00023242"/>
    </source>
</evidence>
<reference evidence="7 8" key="1">
    <citation type="submission" date="2023-01" db="EMBL/GenBank/DDBJ databases">
        <authorList>
            <person name="Kreplak J."/>
        </authorList>
    </citation>
    <scope>NUCLEOTIDE SEQUENCE [LARGE SCALE GENOMIC DNA]</scope>
</reference>
<dbReference type="SUPFAM" id="SSF101936">
    <property type="entry name" value="DNA-binding pseudobarrel domain"/>
    <property type="match status" value="2"/>
</dbReference>
<keyword evidence="5" id="KW-0539">Nucleus</keyword>
<dbReference type="PANTHER" id="PTHR31391">
    <property type="entry name" value="B3 DOMAIN-CONTAINING PROTEIN OS11G0197600-RELATED"/>
    <property type="match status" value="1"/>
</dbReference>
<dbReference type="InterPro" id="IPR015300">
    <property type="entry name" value="DNA-bd_pseudobarrel_sf"/>
</dbReference>
<dbReference type="EMBL" id="OX451738">
    <property type="protein sequence ID" value="CAI8605325.1"/>
    <property type="molecule type" value="Genomic_DNA"/>
</dbReference>
<dbReference type="SMART" id="SM01019">
    <property type="entry name" value="B3"/>
    <property type="match status" value="2"/>
</dbReference>
<dbReference type="InterPro" id="IPR044837">
    <property type="entry name" value="REM16-like"/>
</dbReference>
<keyword evidence="2" id="KW-0805">Transcription regulation</keyword>
<dbReference type="Proteomes" id="UP001157006">
    <property type="component" value="Chromosome 3"/>
</dbReference>
<evidence type="ECO:0000256" key="4">
    <source>
        <dbReference type="ARBA" id="ARBA00023163"/>
    </source>
</evidence>
<evidence type="ECO:0000313" key="8">
    <source>
        <dbReference type="Proteomes" id="UP001157006"/>
    </source>
</evidence>
<proteinExistence type="predicted"/>
<dbReference type="Gene3D" id="2.40.330.10">
    <property type="entry name" value="DNA-binding pseudobarrel domain"/>
    <property type="match status" value="2"/>
</dbReference>
<dbReference type="PROSITE" id="PS50863">
    <property type="entry name" value="B3"/>
    <property type="match status" value="2"/>
</dbReference>
<keyword evidence="8" id="KW-1185">Reference proteome</keyword>
<name>A0AAV1A8M5_VICFA</name>
<evidence type="ECO:0000256" key="2">
    <source>
        <dbReference type="ARBA" id="ARBA00023015"/>
    </source>
</evidence>
<comment type="subcellular location">
    <subcellularLocation>
        <location evidence="1">Nucleus</location>
    </subcellularLocation>
</comment>
<feature type="domain" description="TF-B3" evidence="6">
    <location>
        <begin position="18"/>
        <end position="111"/>
    </location>
</feature>
<dbReference type="AlphaFoldDB" id="A0AAV1A8M5"/>
<evidence type="ECO:0000313" key="7">
    <source>
        <dbReference type="EMBL" id="CAI8605325.1"/>
    </source>
</evidence>
<evidence type="ECO:0000259" key="6">
    <source>
        <dbReference type="PROSITE" id="PS50863"/>
    </source>
</evidence>
<dbReference type="Pfam" id="PF02362">
    <property type="entry name" value="B3"/>
    <property type="match status" value="2"/>
</dbReference>
<dbReference type="GO" id="GO:0003677">
    <property type="term" value="F:DNA binding"/>
    <property type="evidence" value="ECO:0007669"/>
    <property type="project" value="UniProtKB-KW"/>
</dbReference>
<dbReference type="GO" id="GO:0005634">
    <property type="term" value="C:nucleus"/>
    <property type="evidence" value="ECO:0007669"/>
    <property type="project" value="UniProtKB-SubCell"/>
</dbReference>
<feature type="domain" description="TF-B3" evidence="6">
    <location>
        <begin position="245"/>
        <end position="336"/>
    </location>
</feature>
<accession>A0AAV1A8M5</accession>
<sequence length="424" mass="49611">MINQQSKNIFAASTSTVRFFKIITTQNIQDGKIRLPKGFTTKHANDMLNPIFLMTPDDKKWEIHITKVDEDFWFQKGWKEFATYYSLDHGNMILFQFEEKSHFVVHVFGKSTLEIQYLCRDNQHEQNNIVQSSDEDSVEILNTSNSSKKKIRQKSPILCPQPIKKLRNYTNEGVGTSTKFQISDDTLEGDGKDSKLSYFSKHYIQANDENIEGNPKCQKEEQEEQTSKINEAINRARNFKSEKPYFTIVMKSSHLSTQILHVPIIFTKKYMKKGKSDILLQLMDGRTWDAKFYFGKINVGWKKFVADNKLKIGDVCVFELIESKDVTFKVLIFQLEQESHLTLPRELVQREKDRVREKNTSESKKFESLMERTKETTENVELYVASNMREVLIGFYCKILHEIQKIPKIMDIVKPLKELQIKNL</sequence>
<gene>
    <name evidence="7" type="ORF">VFH_III177640</name>
</gene>
<keyword evidence="3" id="KW-0238">DNA-binding</keyword>
<keyword evidence="4" id="KW-0804">Transcription</keyword>
<evidence type="ECO:0000256" key="1">
    <source>
        <dbReference type="ARBA" id="ARBA00004123"/>
    </source>
</evidence>
<organism evidence="7 8">
    <name type="scientific">Vicia faba</name>
    <name type="common">Broad bean</name>
    <name type="synonym">Faba vulgaris</name>
    <dbReference type="NCBI Taxonomy" id="3906"/>
    <lineage>
        <taxon>Eukaryota</taxon>
        <taxon>Viridiplantae</taxon>
        <taxon>Streptophyta</taxon>
        <taxon>Embryophyta</taxon>
        <taxon>Tracheophyta</taxon>
        <taxon>Spermatophyta</taxon>
        <taxon>Magnoliopsida</taxon>
        <taxon>eudicotyledons</taxon>
        <taxon>Gunneridae</taxon>
        <taxon>Pentapetalae</taxon>
        <taxon>rosids</taxon>
        <taxon>fabids</taxon>
        <taxon>Fabales</taxon>
        <taxon>Fabaceae</taxon>
        <taxon>Papilionoideae</taxon>
        <taxon>50 kb inversion clade</taxon>
        <taxon>NPAAA clade</taxon>
        <taxon>Hologalegina</taxon>
        <taxon>IRL clade</taxon>
        <taxon>Fabeae</taxon>
        <taxon>Vicia</taxon>
    </lineage>
</organism>